<evidence type="ECO:0000256" key="1">
    <source>
        <dbReference type="SAM" id="MobiDB-lite"/>
    </source>
</evidence>
<dbReference type="InterPro" id="IPR052918">
    <property type="entry name" value="Motility_Chemotaxis_Reg"/>
</dbReference>
<keyword evidence="4" id="KW-1185">Reference proteome</keyword>
<organism evidence="3 4">
    <name type="scientific">Hymenobacter volaticus</name>
    <dbReference type="NCBI Taxonomy" id="2932254"/>
    <lineage>
        <taxon>Bacteria</taxon>
        <taxon>Pseudomonadati</taxon>
        <taxon>Bacteroidota</taxon>
        <taxon>Cytophagia</taxon>
        <taxon>Cytophagales</taxon>
        <taxon>Hymenobacteraceae</taxon>
        <taxon>Hymenobacter</taxon>
    </lineage>
</organism>
<proteinExistence type="predicted"/>
<name>A0ABY4GDV6_9BACT</name>
<feature type="region of interest" description="Disordered" evidence="1">
    <location>
        <begin position="64"/>
        <end position="87"/>
    </location>
</feature>
<evidence type="ECO:0000313" key="4">
    <source>
        <dbReference type="Proteomes" id="UP000830401"/>
    </source>
</evidence>
<dbReference type="PANTHER" id="PTHR35580">
    <property type="entry name" value="CELL SURFACE GLYCOPROTEIN (S-LAYER PROTEIN)-LIKE PROTEIN"/>
    <property type="match status" value="1"/>
</dbReference>
<dbReference type="Gene3D" id="2.80.10.50">
    <property type="match status" value="1"/>
</dbReference>
<dbReference type="PANTHER" id="PTHR35580:SF1">
    <property type="entry name" value="PHYTASE-LIKE DOMAIN-CONTAINING PROTEIN"/>
    <property type="match status" value="1"/>
</dbReference>
<dbReference type="SUPFAM" id="SSF101898">
    <property type="entry name" value="NHL repeat"/>
    <property type="match status" value="1"/>
</dbReference>
<dbReference type="RefSeq" id="WP_245126850.1">
    <property type="nucleotide sequence ID" value="NZ_CP095064.1"/>
</dbReference>
<dbReference type="Gene3D" id="2.40.10.500">
    <property type="match status" value="1"/>
</dbReference>
<feature type="chain" id="PRO_5047547766" description="Bulb-type lectin domain-containing protein" evidence="2">
    <location>
        <begin position="25"/>
        <end position="386"/>
    </location>
</feature>
<evidence type="ECO:0008006" key="5">
    <source>
        <dbReference type="Google" id="ProtNLM"/>
    </source>
</evidence>
<dbReference type="Proteomes" id="UP000830401">
    <property type="component" value="Plasmid unnamed3"/>
</dbReference>
<protein>
    <recommendedName>
        <fullName evidence="5">Bulb-type lectin domain-containing protein</fullName>
    </recommendedName>
</protein>
<feature type="region of interest" description="Disordered" evidence="1">
    <location>
        <begin position="366"/>
        <end position="386"/>
    </location>
</feature>
<evidence type="ECO:0000256" key="2">
    <source>
        <dbReference type="SAM" id="SignalP"/>
    </source>
</evidence>
<geneLocation type="plasmid" evidence="3 4">
    <name>unnamed3</name>
</geneLocation>
<reference evidence="3" key="1">
    <citation type="submission" date="2022-04" db="EMBL/GenBank/DDBJ databases">
        <title>Hymenobacter sp. isolated from the air.</title>
        <authorList>
            <person name="Won M."/>
            <person name="Lee C.-M."/>
            <person name="Woen H.-Y."/>
            <person name="Kwon S.-W."/>
        </authorList>
    </citation>
    <scope>NUCLEOTIDE SEQUENCE</scope>
    <source>
        <strain evidence="3">5420S-77</strain>
        <plasmid evidence="3">unnamed3</plasmid>
    </source>
</reference>
<keyword evidence="3" id="KW-0614">Plasmid</keyword>
<feature type="signal peptide" evidence="2">
    <location>
        <begin position="1"/>
        <end position="24"/>
    </location>
</feature>
<keyword evidence="2" id="KW-0732">Signal</keyword>
<gene>
    <name evidence="3" type="ORF">MUN86_26730</name>
</gene>
<evidence type="ECO:0000313" key="3">
    <source>
        <dbReference type="EMBL" id="UOQ69096.1"/>
    </source>
</evidence>
<accession>A0ABY4GDV6</accession>
<dbReference type="EMBL" id="CP095064">
    <property type="protein sequence ID" value="UOQ69096.1"/>
    <property type="molecule type" value="Genomic_DNA"/>
</dbReference>
<sequence length="386" mass="40214">MKHPRTPFLAFAAGLLLALPAAQAQIAPTAATRPQPVRPHLPAHLRLPAGAPALRHALPLLPADADGLRPRAKGSAPRPAPGQRLSTETVQQAWVARYTGGRNSGFDGATAVATDATGNVYVTGYAYQAASYDYATVKYAPNGQQLWEARYNGPAGGDEIATALAVDASGNVLVTGYSFNGSNYDYLTLKYSPNGQPVWQARYNAPAGGDDVATALAVDALGNVAVTGTSQGTAQTGYDYGVVVYRATGELRAEGRYTGVTANADVPEAVGVDAAGDVYVTGTSYASTQSEYATVKFAGTSGQGLWRALYNGPGTGYDLARDLTVDATGNVIVTGTSETGSGQYDYATVKYARTNGQQQWVSRYNGGATATTKPRPSQPTPQATCW</sequence>